<proteinExistence type="predicted"/>
<dbReference type="RefSeq" id="WP_397400714.1">
    <property type="nucleotide sequence ID" value="NZ_JBIRYI010000001.1"/>
</dbReference>
<organism evidence="1 2">
    <name type="scientific">Promicromonospora kroppenstedtii</name>
    <dbReference type="NCBI Taxonomy" id="440482"/>
    <lineage>
        <taxon>Bacteria</taxon>
        <taxon>Bacillati</taxon>
        <taxon>Actinomycetota</taxon>
        <taxon>Actinomycetes</taxon>
        <taxon>Micrococcales</taxon>
        <taxon>Promicromonosporaceae</taxon>
        <taxon>Promicromonospora</taxon>
    </lineage>
</organism>
<accession>A0ABW7XE46</accession>
<comment type="caution">
    <text evidence="1">The sequence shown here is derived from an EMBL/GenBank/DDBJ whole genome shotgun (WGS) entry which is preliminary data.</text>
</comment>
<name>A0ABW7XE46_9MICO</name>
<keyword evidence="2" id="KW-1185">Reference proteome</keyword>
<reference evidence="1 2" key="1">
    <citation type="submission" date="2024-10" db="EMBL/GenBank/DDBJ databases">
        <title>The Natural Products Discovery Center: Release of the First 8490 Sequenced Strains for Exploring Actinobacteria Biosynthetic Diversity.</title>
        <authorList>
            <person name="Kalkreuter E."/>
            <person name="Kautsar S.A."/>
            <person name="Yang D."/>
            <person name="Bader C.D."/>
            <person name="Teijaro C.N."/>
            <person name="Fluegel L."/>
            <person name="Davis C.M."/>
            <person name="Simpson J.R."/>
            <person name="Lauterbach L."/>
            <person name="Steele A.D."/>
            <person name="Gui C."/>
            <person name="Meng S."/>
            <person name="Li G."/>
            <person name="Viehrig K."/>
            <person name="Ye F."/>
            <person name="Su P."/>
            <person name="Kiefer A.F."/>
            <person name="Nichols A."/>
            <person name="Cepeda A.J."/>
            <person name="Yan W."/>
            <person name="Fan B."/>
            <person name="Jiang Y."/>
            <person name="Adhikari A."/>
            <person name="Zheng C.-J."/>
            <person name="Schuster L."/>
            <person name="Cowan T.M."/>
            <person name="Smanski M.J."/>
            <person name="Chevrette M.G."/>
            <person name="De Carvalho L.P.S."/>
            <person name="Shen B."/>
        </authorList>
    </citation>
    <scope>NUCLEOTIDE SEQUENCE [LARGE SCALE GENOMIC DNA]</scope>
    <source>
        <strain evidence="1 2">NPDC019481</strain>
    </source>
</reference>
<evidence type="ECO:0000313" key="1">
    <source>
        <dbReference type="EMBL" id="MFI2485539.1"/>
    </source>
</evidence>
<sequence>METKSSDVLADHNTVAVEPPVVTELGTLTRLTLGQGKNDTADMKKYYY</sequence>
<dbReference type="NCBIfam" id="NF033521">
    <property type="entry name" value="lasso_leader_L3"/>
    <property type="match status" value="1"/>
</dbReference>
<dbReference type="EMBL" id="JBIRYI010000001">
    <property type="protein sequence ID" value="MFI2485539.1"/>
    <property type="molecule type" value="Genomic_DNA"/>
</dbReference>
<gene>
    <name evidence="1" type="ORF">ACH47X_01450</name>
</gene>
<dbReference type="Proteomes" id="UP001611580">
    <property type="component" value="Unassembled WGS sequence"/>
</dbReference>
<evidence type="ECO:0000313" key="2">
    <source>
        <dbReference type="Proteomes" id="UP001611580"/>
    </source>
</evidence>
<protein>
    <submittedName>
        <fullName evidence="1">Lasso RiPP family leader peptide-containing protein</fullName>
    </submittedName>
</protein>